<keyword evidence="4" id="KW-0812">Transmembrane</keyword>
<dbReference type="PANTHER" id="PTHR10983">
    <property type="entry name" value="1-ACYLGLYCEROL-3-PHOSPHATE ACYLTRANSFERASE-RELATED"/>
    <property type="match status" value="1"/>
</dbReference>
<accession>A0AAW0XHJ3</accession>
<evidence type="ECO:0000256" key="4">
    <source>
        <dbReference type="SAM" id="Phobius"/>
    </source>
</evidence>
<reference evidence="6 7" key="1">
    <citation type="journal article" date="2024" name="BMC Genomics">
        <title>Genome assembly of redclaw crayfish (Cherax quadricarinatus) provides insights into its immune adaptation and hypoxia tolerance.</title>
        <authorList>
            <person name="Liu Z."/>
            <person name="Zheng J."/>
            <person name="Li H."/>
            <person name="Fang K."/>
            <person name="Wang S."/>
            <person name="He J."/>
            <person name="Zhou D."/>
            <person name="Weng S."/>
            <person name="Chi M."/>
            <person name="Gu Z."/>
            <person name="He J."/>
            <person name="Li F."/>
            <person name="Wang M."/>
        </authorList>
    </citation>
    <scope>NUCLEOTIDE SEQUENCE [LARGE SCALE GENOMIC DNA]</scope>
    <source>
        <strain evidence="6">ZL_2023a</strain>
    </source>
</reference>
<dbReference type="GO" id="GO:0005739">
    <property type="term" value="C:mitochondrion"/>
    <property type="evidence" value="ECO:0007669"/>
    <property type="project" value="TreeGrafter"/>
</dbReference>
<feature type="transmembrane region" description="Helical" evidence="4">
    <location>
        <begin position="384"/>
        <end position="402"/>
    </location>
</feature>
<feature type="domain" description="Phospholipid/glycerol acyltransferase" evidence="5">
    <location>
        <begin position="103"/>
        <end position="225"/>
    </location>
</feature>
<dbReference type="GO" id="GO:0036149">
    <property type="term" value="P:phosphatidylinositol acyl-chain remodeling"/>
    <property type="evidence" value="ECO:0007669"/>
    <property type="project" value="TreeGrafter"/>
</dbReference>
<dbReference type="SUPFAM" id="SSF69593">
    <property type="entry name" value="Glycerol-3-phosphate (1)-acyltransferase"/>
    <property type="match status" value="1"/>
</dbReference>
<protein>
    <recommendedName>
        <fullName evidence="5">Phospholipid/glycerol acyltransferase domain-containing protein</fullName>
    </recommendedName>
</protein>
<dbReference type="Proteomes" id="UP001445076">
    <property type="component" value="Unassembled WGS sequence"/>
</dbReference>
<dbReference type="AlphaFoldDB" id="A0AAW0XHJ3"/>
<evidence type="ECO:0000313" key="7">
    <source>
        <dbReference type="Proteomes" id="UP001445076"/>
    </source>
</evidence>
<keyword evidence="2" id="KW-0808">Transferase</keyword>
<dbReference type="InterPro" id="IPR032098">
    <property type="entry name" value="Acyltransf_C"/>
</dbReference>
<dbReference type="InterPro" id="IPR002123">
    <property type="entry name" value="Plipid/glycerol_acylTrfase"/>
</dbReference>
<dbReference type="EMBL" id="JARKIK010000035">
    <property type="protein sequence ID" value="KAK8739839.1"/>
    <property type="molecule type" value="Genomic_DNA"/>
</dbReference>
<evidence type="ECO:0000259" key="5">
    <source>
        <dbReference type="SMART" id="SM00563"/>
    </source>
</evidence>
<comment type="similarity">
    <text evidence="1">Belongs to the 1-acyl-sn-glycerol-3-phosphate acyltransferase family.</text>
</comment>
<dbReference type="Pfam" id="PF01553">
    <property type="entry name" value="Acyltransferase"/>
    <property type="match status" value="1"/>
</dbReference>
<dbReference type="SMART" id="SM00563">
    <property type="entry name" value="PlsC"/>
    <property type="match status" value="1"/>
</dbReference>
<organism evidence="6 7">
    <name type="scientific">Cherax quadricarinatus</name>
    <name type="common">Australian red claw crayfish</name>
    <dbReference type="NCBI Taxonomy" id="27406"/>
    <lineage>
        <taxon>Eukaryota</taxon>
        <taxon>Metazoa</taxon>
        <taxon>Ecdysozoa</taxon>
        <taxon>Arthropoda</taxon>
        <taxon>Crustacea</taxon>
        <taxon>Multicrustacea</taxon>
        <taxon>Malacostraca</taxon>
        <taxon>Eumalacostraca</taxon>
        <taxon>Eucarida</taxon>
        <taxon>Decapoda</taxon>
        <taxon>Pleocyemata</taxon>
        <taxon>Astacidea</taxon>
        <taxon>Parastacoidea</taxon>
        <taxon>Parastacidae</taxon>
        <taxon>Cherax</taxon>
    </lineage>
</organism>
<name>A0AAW0XHJ3_CHEQU</name>
<dbReference type="GO" id="GO:0016746">
    <property type="term" value="F:acyltransferase activity"/>
    <property type="evidence" value="ECO:0007669"/>
    <property type="project" value="UniProtKB-KW"/>
</dbReference>
<comment type="caution">
    <text evidence="6">The sequence shown here is derived from an EMBL/GenBank/DDBJ whole genome shotgun (WGS) entry which is preliminary data.</text>
</comment>
<feature type="transmembrane region" description="Helical" evidence="4">
    <location>
        <begin position="356"/>
        <end position="377"/>
    </location>
</feature>
<keyword evidence="4" id="KW-0472">Membrane</keyword>
<evidence type="ECO:0000256" key="1">
    <source>
        <dbReference type="ARBA" id="ARBA00008655"/>
    </source>
</evidence>
<keyword evidence="7" id="KW-1185">Reference proteome</keyword>
<evidence type="ECO:0000313" key="6">
    <source>
        <dbReference type="EMBL" id="KAK8739839.1"/>
    </source>
</evidence>
<dbReference type="PANTHER" id="PTHR10983:SF73">
    <property type="entry name" value="1-ACYL-SN-GLYCEROL-3-PHOSPHATE ACYLTRANSFERASE EPSILON"/>
    <property type="match status" value="1"/>
</dbReference>
<dbReference type="GO" id="GO:0005783">
    <property type="term" value="C:endoplasmic reticulum"/>
    <property type="evidence" value="ECO:0007669"/>
    <property type="project" value="TreeGrafter"/>
</dbReference>
<feature type="transmembrane region" description="Helical" evidence="4">
    <location>
        <begin position="24"/>
        <end position="48"/>
    </location>
</feature>
<keyword evidence="4" id="KW-1133">Transmembrane helix</keyword>
<proteinExistence type="inferred from homology"/>
<keyword evidence="3" id="KW-0012">Acyltransferase</keyword>
<dbReference type="CDD" id="cd07990">
    <property type="entry name" value="LPLAT_LCLAT1-like"/>
    <property type="match status" value="1"/>
</dbReference>
<gene>
    <name evidence="6" type="ORF">OTU49_003221</name>
</gene>
<sequence>MANFEGVEKHLHALKINMDLIRSYVIYALGSVMMIGVAPEYLGVWLAWRGITLVLPNWVYQWGDDKLYSLYQRLVLFFFETCTRTEVVVYGDADDALKKRESVLYLANHQSTVDWLVADMVSIRGGSLGHLRYVMKDTLQLIPLYGHYFYAHGCIYVKRGKFNQQKMIRALDCLRDPRIPTWLIIFPEGTRYYPATPSVIEKSEQFARDNNLKRSSVDAAVKNGHDVSGIKKENELVLKHHLIPKVKGTWLVAEHLHDKFDALYDVSVFYEGCVSQDGVRGNAPQLIEFLMGKCKKVHIHIRRIPMTEVPHEEMALKSWLQNLYIEKDELAENFFTKDNEKRATVQKRLGGHVSRLSIWSTLSSFLFFTVLTVPFICTKIGRQLYLQLIVYGTLGSYGWLAVRSVC</sequence>
<evidence type="ECO:0000256" key="3">
    <source>
        <dbReference type="ARBA" id="ARBA00023315"/>
    </source>
</evidence>
<evidence type="ECO:0000256" key="2">
    <source>
        <dbReference type="ARBA" id="ARBA00022679"/>
    </source>
</evidence>
<dbReference type="Pfam" id="PF16076">
    <property type="entry name" value="Acyltransf_C"/>
    <property type="match status" value="1"/>
</dbReference>